<evidence type="ECO:0000313" key="1">
    <source>
        <dbReference type="EMBL" id="MPC35547.1"/>
    </source>
</evidence>
<sequence length="165" mass="18839">MRDSQRPHNLHVNLDTFPVRSFTSRRTLPPTLFLVPSQRTMHSSTFRATTLPYLPHLATPSYTQLHPAPLIYTQYLSLTITSSDFHIPAPSNHLPSPPRIPAPSFFPPSLQRPLIDPTCPEPAITPPRPLRLAETWIVNPCKEGEEEKFVFFYGAERRLIFRLSS</sequence>
<comment type="caution">
    <text evidence="1">The sequence shown here is derived from an EMBL/GenBank/DDBJ whole genome shotgun (WGS) entry which is preliminary data.</text>
</comment>
<keyword evidence="2" id="KW-1185">Reference proteome</keyword>
<name>A0A5B7EQL0_PORTR</name>
<proteinExistence type="predicted"/>
<evidence type="ECO:0000313" key="2">
    <source>
        <dbReference type="Proteomes" id="UP000324222"/>
    </source>
</evidence>
<dbReference type="EMBL" id="VSRR010003299">
    <property type="protein sequence ID" value="MPC35547.1"/>
    <property type="molecule type" value="Genomic_DNA"/>
</dbReference>
<dbReference type="Proteomes" id="UP000324222">
    <property type="component" value="Unassembled WGS sequence"/>
</dbReference>
<organism evidence="1 2">
    <name type="scientific">Portunus trituberculatus</name>
    <name type="common">Swimming crab</name>
    <name type="synonym">Neptunus trituberculatus</name>
    <dbReference type="NCBI Taxonomy" id="210409"/>
    <lineage>
        <taxon>Eukaryota</taxon>
        <taxon>Metazoa</taxon>
        <taxon>Ecdysozoa</taxon>
        <taxon>Arthropoda</taxon>
        <taxon>Crustacea</taxon>
        <taxon>Multicrustacea</taxon>
        <taxon>Malacostraca</taxon>
        <taxon>Eumalacostraca</taxon>
        <taxon>Eucarida</taxon>
        <taxon>Decapoda</taxon>
        <taxon>Pleocyemata</taxon>
        <taxon>Brachyura</taxon>
        <taxon>Eubrachyura</taxon>
        <taxon>Portunoidea</taxon>
        <taxon>Portunidae</taxon>
        <taxon>Portuninae</taxon>
        <taxon>Portunus</taxon>
    </lineage>
</organism>
<dbReference type="AlphaFoldDB" id="A0A5B7EQL0"/>
<accession>A0A5B7EQL0</accession>
<protein>
    <submittedName>
        <fullName evidence="1">Uncharacterized protein</fullName>
    </submittedName>
</protein>
<gene>
    <name evidence="1" type="ORF">E2C01_028972</name>
</gene>
<reference evidence="1 2" key="1">
    <citation type="submission" date="2019-05" db="EMBL/GenBank/DDBJ databases">
        <title>Another draft genome of Portunus trituberculatus and its Hox gene families provides insights of decapod evolution.</title>
        <authorList>
            <person name="Jeong J.-H."/>
            <person name="Song I."/>
            <person name="Kim S."/>
            <person name="Choi T."/>
            <person name="Kim D."/>
            <person name="Ryu S."/>
            <person name="Kim W."/>
        </authorList>
    </citation>
    <scope>NUCLEOTIDE SEQUENCE [LARGE SCALE GENOMIC DNA]</scope>
    <source>
        <tissue evidence="1">Muscle</tissue>
    </source>
</reference>